<dbReference type="PROSITE" id="PS50174">
    <property type="entry name" value="G_PATCH"/>
    <property type="match status" value="1"/>
</dbReference>
<sequence length="1355" mass="147863">MQQIVGEYEKNPAKFLGRDLRDSSRRPHRKRRSRLLSAMGLIDLQNSLIIYPLSAANPLVNLSSLRDGDALYEEMKLHADPLAFMQLLDPSQSAALHEHIQSHEEREKTEVHDEVAARLETMHPDRDTRCFLNMLVCDYPPEGVDLDRTREATITIWQPGEGLNSVLQEGKRFKIFNLKVCEPRNDSRHAVQLRAMGATHYEDQASKRDARPLRTSLYRPRVLLSRDDLCWLQKDDEVDFVAIVVDVGELRTYSGWNGASRFSRTALCADADGLLVVVEQTSAIRQFAEYTRKQILSFRNLTCGAIKVKATASAEIRSIPRGDLERSSRAQLDRWLKEEPSEFDELYAANCDLLARLSDNFTAGIDTLSKPILPPIPSPAPGFVAHKNEHAPTRSLGLRRPGVPTPAQLRDTRTTSVPESPGSPSIRAGGLRGRRPAVPGFKLRLQAAVTAAAPAEAKMATHANPLRDMPADPRAHYVLIRAYILPFDSAIESGASLRLYSASKVESVASAAATVDPDFATLDVDDGVRLRMVRIPRAQFGLLIARFFSVEHAIAPPLSSSSHPDWASSLPVLTAALVRARQAAAHRVAASGSSVTWTSLVAAARVDNGIEGRFARWLEASLRGDEEHLARIADDFVGREMNATGGWVYRPEEARGLLSAVSEALRMVPIQITLPVTSVRANWSGPIDALSIAPADDLNSAVDLGGLFEGMRLLLPLFFRTKVRNGEENPGGGELYFSKQWKTSGRDFGDELREKSHRATQASRSVPEDNAQIASGGPSQFAGQLRQTIIPVALNANTSSAPLKIKLSARNSSKLLNPSQQKCSSFESVLPEKPEALEALDLVREISDGSNLKSVQPKASKTDLVIPLLAVNVWRKPTTTDAAPTSSSSSVPPVPAPAPAPAAPLKRPRSPSAPPTKEPAGSVDESGVESVGVEKEENKWGLQIRKKRRIEGVPSPAPVENGDAAKSSDGAGALVAPAVVLSLEGQAIAALLKDASGEESEEVRLELLPILAQNAVPGSKDIVDPSEKYKHDYNMRPDESTLDDYERIPIEQFGSALLRGMGWETGKPIGKNPNGLVEPVIFKARPQLLGLGATPTPQLDKKQKKYIKPGEKREADPLAEPAPAPQTDADRPRKRSPSRKQERSSEVSSPSVTEGAMVTILKGRYQGSTGQIISILERSSGTVAKVQLRKSDDIARVWLDEVAATTTSSQSSSADRSNRRRKSEEPESRGSSGRGGSSRSWLRPHIRLRIVSESLKGGRCYNQKCIVQDVVTAGECIVKLENGSLVEGVKERHVETVIPSVGKTIIVLYASDPDLLGQTALLKEKDSGQERVAVQMDHSLEFMTFSYDQVTEYVE</sequence>
<dbReference type="SMART" id="SM00443">
    <property type="entry name" value="G_patch"/>
    <property type="match status" value="1"/>
</dbReference>
<feature type="region of interest" description="Disordered" evidence="4">
    <location>
        <begin position="879"/>
        <end position="936"/>
    </location>
</feature>
<dbReference type="Gene3D" id="2.40.50.140">
    <property type="entry name" value="Nucleic acid-binding proteins"/>
    <property type="match status" value="1"/>
</dbReference>
<dbReference type="PANTHER" id="PTHR15818">
    <property type="entry name" value="G PATCH AND KOW-CONTAINING"/>
    <property type="match status" value="1"/>
</dbReference>
<evidence type="ECO:0000256" key="1">
    <source>
        <dbReference type="ARBA" id="ARBA00004123"/>
    </source>
</evidence>
<reference evidence="7" key="1">
    <citation type="journal article" date="2018" name="Nat. Microbiol.">
        <title>Leveraging single-cell genomics to expand the fungal tree of life.</title>
        <authorList>
            <person name="Ahrendt S.R."/>
            <person name="Quandt C.A."/>
            <person name="Ciobanu D."/>
            <person name="Clum A."/>
            <person name="Salamov A."/>
            <person name="Andreopoulos B."/>
            <person name="Cheng J.F."/>
            <person name="Woyke T."/>
            <person name="Pelin A."/>
            <person name="Henrissat B."/>
            <person name="Reynolds N.K."/>
            <person name="Benny G.L."/>
            <person name="Smith M.E."/>
            <person name="James T.Y."/>
            <person name="Grigoriev I.V."/>
        </authorList>
    </citation>
    <scope>NUCLEOTIDE SEQUENCE [LARGE SCALE GENOMIC DNA]</scope>
</reference>
<dbReference type="SUPFAM" id="SSF50249">
    <property type="entry name" value="Nucleic acid-binding proteins"/>
    <property type="match status" value="1"/>
</dbReference>
<evidence type="ECO:0000256" key="3">
    <source>
        <dbReference type="ARBA" id="ARBA00023242"/>
    </source>
</evidence>
<feature type="region of interest" description="Disordered" evidence="4">
    <location>
        <begin position="1091"/>
        <end position="1155"/>
    </location>
</feature>
<dbReference type="SUPFAM" id="SSF81878">
    <property type="entry name" value="BRCA2 tower domain"/>
    <property type="match status" value="1"/>
</dbReference>
<evidence type="ECO:0000256" key="2">
    <source>
        <dbReference type="ARBA" id="ARBA00008576"/>
    </source>
</evidence>
<proteinExistence type="inferred from homology"/>
<dbReference type="OrthoDB" id="5577072at2759"/>
<dbReference type="Pfam" id="PF25088">
    <property type="entry name" value="GPKOW_C"/>
    <property type="match status" value="1"/>
</dbReference>
<feature type="domain" description="G-patch" evidence="5">
    <location>
        <begin position="1050"/>
        <end position="1096"/>
    </location>
</feature>
<evidence type="ECO:0000259" key="5">
    <source>
        <dbReference type="PROSITE" id="PS50174"/>
    </source>
</evidence>
<feature type="region of interest" description="Disordered" evidence="4">
    <location>
        <begin position="391"/>
        <end position="434"/>
    </location>
</feature>
<organism evidence="6 7">
    <name type="scientific">Blyttiomyces helicus</name>
    <dbReference type="NCBI Taxonomy" id="388810"/>
    <lineage>
        <taxon>Eukaryota</taxon>
        <taxon>Fungi</taxon>
        <taxon>Fungi incertae sedis</taxon>
        <taxon>Chytridiomycota</taxon>
        <taxon>Chytridiomycota incertae sedis</taxon>
        <taxon>Chytridiomycetes</taxon>
        <taxon>Chytridiomycetes incertae sedis</taxon>
        <taxon>Blyttiomyces</taxon>
    </lineage>
</organism>
<feature type="compositionally biased region" description="Low complexity" evidence="4">
    <location>
        <begin position="1205"/>
        <end position="1215"/>
    </location>
</feature>
<comment type="similarity">
    <text evidence="2">Belongs to the SPP2 family.</text>
</comment>
<feature type="compositionally biased region" description="Low complexity" evidence="4">
    <location>
        <begin position="879"/>
        <end position="891"/>
    </location>
</feature>
<dbReference type="Pfam" id="PF21318">
    <property type="entry name" value="BRCA2DBD_OB2"/>
    <property type="match status" value="1"/>
</dbReference>
<dbReference type="EMBL" id="KZ994259">
    <property type="protein sequence ID" value="RKO93396.1"/>
    <property type="molecule type" value="Genomic_DNA"/>
</dbReference>
<evidence type="ECO:0000313" key="7">
    <source>
        <dbReference type="Proteomes" id="UP000269721"/>
    </source>
</evidence>
<dbReference type="InterPro" id="IPR012340">
    <property type="entry name" value="NA-bd_OB-fold"/>
</dbReference>
<protein>
    <recommendedName>
        <fullName evidence="5">G-patch domain-containing protein</fullName>
    </recommendedName>
</protein>
<feature type="region of interest" description="Disordered" evidence="4">
    <location>
        <begin position="1205"/>
        <end position="1240"/>
    </location>
</feature>
<evidence type="ECO:0000313" key="6">
    <source>
        <dbReference type="EMBL" id="RKO93396.1"/>
    </source>
</evidence>
<dbReference type="Proteomes" id="UP000269721">
    <property type="component" value="Unassembled WGS sequence"/>
</dbReference>
<gene>
    <name evidence="6" type="ORF">BDK51DRAFT_30178</name>
</gene>
<dbReference type="GO" id="GO:0005681">
    <property type="term" value="C:spliceosomal complex"/>
    <property type="evidence" value="ECO:0007669"/>
    <property type="project" value="TreeGrafter"/>
</dbReference>
<feature type="compositionally biased region" description="Low complexity" evidence="4">
    <location>
        <begin position="921"/>
        <end position="931"/>
    </location>
</feature>
<feature type="compositionally biased region" description="Pro residues" evidence="4">
    <location>
        <begin position="892"/>
        <end position="902"/>
    </location>
</feature>
<name>A0A4P9WR95_9FUNG</name>
<keyword evidence="3" id="KW-0539">Nucleus</keyword>
<dbReference type="Gene3D" id="2.30.30.140">
    <property type="match status" value="1"/>
</dbReference>
<keyword evidence="7" id="KW-1185">Reference proteome</keyword>
<feature type="region of interest" description="Disordered" evidence="4">
    <location>
        <begin position="749"/>
        <end position="779"/>
    </location>
</feature>
<dbReference type="Pfam" id="PF12656">
    <property type="entry name" value="G-patch_2"/>
    <property type="match status" value="1"/>
</dbReference>
<accession>A0A4P9WR95</accession>
<comment type="subcellular location">
    <subcellularLocation>
        <location evidence="1">Nucleus</location>
    </subcellularLocation>
</comment>
<dbReference type="GO" id="GO:0003676">
    <property type="term" value="F:nucleic acid binding"/>
    <property type="evidence" value="ECO:0007669"/>
    <property type="project" value="InterPro"/>
</dbReference>
<dbReference type="InterPro" id="IPR000467">
    <property type="entry name" value="G_patch_dom"/>
</dbReference>
<dbReference type="InterPro" id="IPR026822">
    <property type="entry name" value="Spp2/MOS2_G-patch"/>
</dbReference>
<dbReference type="PANTHER" id="PTHR15818:SF2">
    <property type="entry name" value="G-PATCH DOMAIN AND KOW MOTIFS-CONTAINING PROTEIN"/>
    <property type="match status" value="1"/>
</dbReference>
<dbReference type="InterPro" id="IPR045166">
    <property type="entry name" value="Spp2-like"/>
</dbReference>
<evidence type="ECO:0000256" key="4">
    <source>
        <dbReference type="SAM" id="MobiDB-lite"/>
    </source>
</evidence>
<dbReference type="GO" id="GO:0000398">
    <property type="term" value="P:mRNA splicing, via spliceosome"/>
    <property type="evidence" value="ECO:0007669"/>
    <property type="project" value="InterPro"/>
</dbReference>